<feature type="transmembrane region" description="Helical" evidence="7">
    <location>
        <begin position="92"/>
        <end position="112"/>
    </location>
</feature>
<dbReference type="SUPFAM" id="SSF103481">
    <property type="entry name" value="Multidrug resistance efflux transporter EmrE"/>
    <property type="match status" value="2"/>
</dbReference>
<feature type="transmembrane region" description="Helical" evidence="7">
    <location>
        <begin position="237"/>
        <end position="256"/>
    </location>
</feature>
<evidence type="ECO:0000256" key="5">
    <source>
        <dbReference type="ARBA" id="ARBA00023136"/>
    </source>
</evidence>
<feature type="transmembrane region" description="Helical" evidence="7">
    <location>
        <begin position="262"/>
        <end position="286"/>
    </location>
</feature>
<evidence type="ECO:0000256" key="7">
    <source>
        <dbReference type="SAM" id="Phobius"/>
    </source>
</evidence>
<feature type="transmembrane region" description="Helical" evidence="7">
    <location>
        <begin position="119"/>
        <end position="138"/>
    </location>
</feature>
<feature type="transmembrane region" description="Helical" evidence="7">
    <location>
        <begin position="176"/>
        <end position="195"/>
    </location>
</feature>
<gene>
    <name evidence="9" type="ORF">EKO23_08240</name>
</gene>
<feature type="transmembrane region" description="Helical" evidence="7">
    <location>
        <begin position="144"/>
        <end position="164"/>
    </location>
</feature>
<dbReference type="EMBL" id="SDKM01000010">
    <property type="protein sequence ID" value="RYP86655.1"/>
    <property type="molecule type" value="Genomic_DNA"/>
</dbReference>
<feature type="transmembrane region" description="Helical" evidence="7">
    <location>
        <begin position="36"/>
        <end position="54"/>
    </location>
</feature>
<proteinExistence type="inferred from homology"/>
<comment type="caution">
    <text evidence="9">The sequence shown here is derived from an EMBL/GenBank/DDBJ whole genome shotgun (WGS) entry which is preliminary data.</text>
</comment>
<dbReference type="Proteomes" id="UP000295198">
    <property type="component" value="Unassembled WGS sequence"/>
</dbReference>
<dbReference type="AlphaFoldDB" id="A0A4Q4ZG11"/>
<dbReference type="InterPro" id="IPR000620">
    <property type="entry name" value="EamA_dom"/>
</dbReference>
<organism evidence="9 10">
    <name type="scientific">Nocardioides guangzhouensis</name>
    <dbReference type="NCBI Taxonomy" id="2497878"/>
    <lineage>
        <taxon>Bacteria</taxon>
        <taxon>Bacillati</taxon>
        <taxon>Actinomycetota</taxon>
        <taxon>Actinomycetes</taxon>
        <taxon>Propionibacteriales</taxon>
        <taxon>Nocardioidaceae</taxon>
        <taxon>Nocardioides</taxon>
    </lineage>
</organism>
<feature type="domain" description="EamA" evidence="8">
    <location>
        <begin position="9"/>
        <end position="135"/>
    </location>
</feature>
<dbReference type="PANTHER" id="PTHR32322">
    <property type="entry name" value="INNER MEMBRANE TRANSPORTER"/>
    <property type="match status" value="1"/>
</dbReference>
<feature type="region of interest" description="Disordered" evidence="6">
    <location>
        <begin position="295"/>
        <end position="317"/>
    </location>
</feature>
<keyword evidence="3 7" id="KW-0812">Transmembrane</keyword>
<accession>A0A4Q4ZG11</accession>
<dbReference type="InterPro" id="IPR050638">
    <property type="entry name" value="AA-Vitamin_Transporters"/>
</dbReference>
<feature type="compositionally biased region" description="Basic and acidic residues" evidence="6">
    <location>
        <begin position="308"/>
        <end position="317"/>
    </location>
</feature>
<dbReference type="Gene3D" id="1.10.3730.20">
    <property type="match status" value="1"/>
</dbReference>
<keyword evidence="5 7" id="KW-0472">Membrane</keyword>
<keyword evidence="4 7" id="KW-1133">Transmembrane helix</keyword>
<evidence type="ECO:0000256" key="2">
    <source>
        <dbReference type="ARBA" id="ARBA00007362"/>
    </source>
</evidence>
<evidence type="ECO:0000256" key="6">
    <source>
        <dbReference type="SAM" id="MobiDB-lite"/>
    </source>
</evidence>
<name>A0A4Q4ZG11_9ACTN</name>
<evidence type="ECO:0000256" key="4">
    <source>
        <dbReference type="ARBA" id="ARBA00022989"/>
    </source>
</evidence>
<dbReference type="PANTHER" id="PTHR32322:SF2">
    <property type="entry name" value="EAMA DOMAIN-CONTAINING PROTEIN"/>
    <property type="match status" value="1"/>
</dbReference>
<feature type="transmembrane region" description="Helical" evidence="7">
    <location>
        <begin position="207"/>
        <end position="225"/>
    </location>
</feature>
<sequence>METIRWRFVFLTMVAPAAWGTTYIVTEQFLPPDRPLFAATVRALPVGLVLLAMRRQLPRGVWWWRALLLGVCNIGLFFPLIFLAAYHLPGGLAATVQAASPLAVMALALPIIGERPGAIRIGAALVGLVGVALLVLRSPGAVDTLGLVGAFGSVVVSALGFVLIKRWPAPVDMLTLISWQLVVGGLVLLPVGLLVEGPPPVTDLPAAAGFVWLAVVGTGIAYYCWFKGLVRMPAGAVSLIGLVNPVVGTALGVAFAGELFGWAQALGMVLVLGGVLAGQPVVAATLRRRRAAAPVQAPVDENGSGADARGDRQLSAA</sequence>
<keyword evidence="10" id="KW-1185">Reference proteome</keyword>
<evidence type="ECO:0000256" key="3">
    <source>
        <dbReference type="ARBA" id="ARBA00022692"/>
    </source>
</evidence>
<dbReference type="Pfam" id="PF00892">
    <property type="entry name" value="EamA"/>
    <property type="match status" value="2"/>
</dbReference>
<dbReference type="GO" id="GO:0016020">
    <property type="term" value="C:membrane"/>
    <property type="evidence" value="ECO:0007669"/>
    <property type="project" value="UniProtKB-SubCell"/>
</dbReference>
<evidence type="ECO:0000313" key="10">
    <source>
        <dbReference type="Proteomes" id="UP000295198"/>
    </source>
</evidence>
<feature type="domain" description="EamA" evidence="8">
    <location>
        <begin position="145"/>
        <end position="276"/>
    </location>
</feature>
<feature type="transmembrane region" description="Helical" evidence="7">
    <location>
        <begin position="66"/>
        <end position="86"/>
    </location>
</feature>
<dbReference type="InterPro" id="IPR037185">
    <property type="entry name" value="EmrE-like"/>
</dbReference>
<reference evidence="9 10" key="1">
    <citation type="submission" date="2019-01" db="EMBL/GenBank/DDBJ databases">
        <title>Nocardioides guangzhouensis sp. nov., an actinobacterium isolated from soil.</title>
        <authorList>
            <person name="Fu Y."/>
            <person name="Cai Y."/>
            <person name="Lin Z."/>
            <person name="Chen P."/>
        </authorList>
    </citation>
    <scope>NUCLEOTIDE SEQUENCE [LARGE SCALE GENOMIC DNA]</scope>
    <source>
        <strain evidence="9 10">130</strain>
    </source>
</reference>
<evidence type="ECO:0000256" key="1">
    <source>
        <dbReference type="ARBA" id="ARBA00004141"/>
    </source>
</evidence>
<protein>
    <submittedName>
        <fullName evidence="9">EamA family transporter</fullName>
    </submittedName>
</protein>
<dbReference type="OrthoDB" id="5430053at2"/>
<evidence type="ECO:0000313" key="9">
    <source>
        <dbReference type="EMBL" id="RYP86655.1"/>
    </source>
</evidence>
<dbReference type="RefSeq" id="WP_134716095.1">
    <property type="nucleotide sequence ID" value="NZ_SDKM01000010.1"/>
</dbReference>
<comment type="subcellular location">
    <subcellularLocation>
        <location evidence="1">Membrane</location>
        <topology evidence="1">Multi-pass membrane protein</topology>
    </subcellularLocation>
</comment>
<comment type="similarity">
    <text evidence="2">Belongs to the EamA transporter family.</text>
</comment>
<evidence type="ECO:0000259" key="8">
    <source>
        <dbReference type="Pfam" id="PF00892"/>
    </source>
</evidence>